<dbReference type="OrthoDB" id="287365at2"/>
<evidence type="ECO:0000256" key="7">
    <source>
        <dbReference type="ARBA" id="ARBA00022638"/>
    </source>
</evidence>
<accession>A0A4R5KCL2</accession>
<keyword evidence="10" id="KW-0326">Glycosidase</keyword>
<proteinExistence type="inferred from homology"/>
<dbReference type="InterPro" id="IPR018077">
    <property type="entry name" value="Glyco_hydro_fam25_subgr"/>
</dbReference>
<evidence type="ECO:0000256" key="1">
    <source>
        <dbReference type="ARBA" id="ARBA00000632"/>
    </source>
</evidence>
<protein>
    <recommendedName>
        <fullName evidence="4">lysozyme</fullName>
        <ecNumber evidence="4">3.2.1.17</ecNumber>
    </recommendedName>
</protein>
<evidence type="ECO:0000256" key="12">
    <source>
        <dbReference type="SAM" id="MobiDB-lite"/>
    </source>
</evidence>
<comment type="catalytic activity">
    <reaction evidence="1">
        <text>Hydrolysis of (1-&gt;4)-beta-linkages between N-acetylmuramic acid and N-acetyl-D-glucosamine residues in a peptidoglycan and between N-acetyl-D-glucosamine residues in chitodextrins.</text>
        <dbReference type="EC" id="3.2.1.17"/>
    </reaction>
</comment>
<dbReference type="Pfam" id="PF01183">
    <property type="entry name" value="Glyco_hydro_25"/>
    <property type="match status" value="1"/>
</dbReference>
<evidence type="ECO:0000256" key="2">
    <source>
        <dbReference type="ARBA" id="ARBA00004613"/>
    </source>
</evidence>
<dbReference type="FunFam" id="3.20.20.80:FF:000060">
    <property type="entry name" value="Lysozyme M1"/>
    <property type="match status" value="1"/>
</dbReference>
<keyword evidence="6" id="KW-0929">Antimicrobial</keyword>
<keyword evidence="5" id="KW-0964">Secreted</keyword>
<dbReference type="InterPro" id="IPR002053">
    <property type="entry name" value="Glyco_hydro_25"/>
</dbReference>
<evidence type="ECO:0000256" key="5">
    <source>
        <dbReference type="ARBA" id="ARBA00022525"/>
    </source>
</evidence>
<keyword evidence="14" id="KW-1185">Reference proteome</keyword>
<comment type="caution">
    <text evidence="13">The sequence shown here is derived from an EMBL/GenBank/DDBJ whole genome shotgun (WGS) entry which is preliminary data.</text>
</comment>
<dbReference type="GO" id="GO:0005576">
    <property type="term" value="C:extracellular region"/>
    <property type="evidence" value="ECO:0007669"/>
    <property type="project" value="UniProtKB-SubCell"/>
</dbReference>
<feature type="compositionally biased region" description="Low complexity" evidence="12">
    <location>
        <begin position="25"/>
        <end position="54"/>
    </location>
</feature>
<dbReference type="GO" id="GO:0042742">
    <property type="term" value="P:defense response to bacterium"/>
    <property type="evidence" value="ECO:0007669"/>
    <property type="project" value="UniProtKB-KW"/>
</dbReference>
<keyword evidence="9" id="KW-1015">Disulfide bond</keyword>
<evidence type="ECO:0000256" key="11">
    <source>
        <dbReference type="ARBA" id="ARBA00055588"/>
    </source>
</evidence>
<name>A0A4R5KCL2_9MICC</name>
<feature type="compositionally biased region" description="Low complexity" evidence="12">
    <location>
        <begin position="1"/>
        <end position="15"/>
    </location>
</feature>
<dbReference type="SUPFAM" id="SSF51445">
    <property type="entry name" value="(Trans)glycosidases"/>
    <property type="match status" value="1"/>
</dbReference>
<evidence type="ECO:0000256" key="8">
    <source>
        <dbReference type="ARBA" id="ARBA00022801"/>
    </source>
</evidence>
<evidence type="ECO:0000256" key="4">
    <source>
        <dbReference type="ARBA" id="ARBA00012732"/>
    </source>
</evidence>
<dbReference type="Gene3D" id="3.20.20.80">
    <property type="entry name" value="Glycosidases"/>
    <property type="match status" value="1"/>
</dbReference>
<dbReference type="GO" id="GO:0016998">
    <property type="term" value="P:cell wall macromolecule catabolic process"/>
    <property type="evidence" value="ECO:0007669"/>
    <property type="project" value="InterPro"/>
</dbReference>
<comment type="subcellular location">
    <subcellularLocation>
        <location evidence="2">Secreted</location>
    </subcellularLocation>
</comment>
<dbReference type="PROSITE" id="PS51904">
    <property type="entry name" value="GLYCOSYL_HYDROL_F25_2"/>
    <property type="match status" value="1"/>
</dbReference>
<evidence type="ECO:0000256" key="3">
    <source>
        <dbReference type="ARBA" id="ARBA00010646"/>
    </source>
</evidence>
<organism evidence="13 14">
    <name type="scientific">Arthrobacter terricola</name>
    <dbReference type="NCBI Taxonomy" id="2547396"/>
    <lineage>
        <taxon>Bacteria</taxon>
        <taxon>Bacillati</taxon>
        <taxon>Actinomycetota</taxon>
        <taxon>Actinomycetes</taxon>
        <taxon>Micrococcales</taxon>
        <taxon>Micrococcaceae</taxon>
        <taxon>Arthrobacter</taxon>
    </lineage>
</organism>
<dbReference type="PANTHER" id="PTHR34135:SF2">
    <property type="entry name" value="LYSOZYME"/>
    <property type="match status" value="1"/>
</dbReference>
<gene>
    <name evidence="13" type="ORF">E1809_17215</name>
</gene>
<dbReference type="EMBL" id="SMRU01000021">
    <property type="protein sequence ID" value="TDF92913.1"/>
    <property type="molecule type" value="Genomic_DNA"/>
</dbReference>
<dbReference type="PANTHER" id="PTHR34135">
    <property type="entry name" value="LYSOZYME"/>
    <property type="match status" value="1"/>
</dbReference>
<dbReference type="GO" id="GO:0031640">
    <property type="term" value="P:killing of cells of another organism"/>
    <property type="evidence" value="ECO:0007669"/>
    <property type="project" value="UniProtKB-KW"/>
</dbReference>
<dbReference type="AlphaFoldDB" id="A0A4R5KCL2"/>
<dbReference type="EC" id="3.2.1.17" evidence="4"/>
<comment type="function">
    <text evidence="11">This enzyme has both lysozyme (acetylmuramidase) and diacetylmuramidase activities.</text>
</comment>
<feature type="region of interest" description="Disordered" evidence="12">
    <location>
        <begin position="1"/>
        <end position="100"/>
    </location>
</feature>
<evidence type="ECO:0000256" key="6">
    <source>
        <dbReference type="ARBA" id="ARBA00022529"/>
    </source>
</evidence>
<evidence type="ECO:0000313" key="14">
    <source>
        <dbReference type="Proteomes" id="UP000295511"/>
    </source>
</evidence>
<feature type="compositionally biased region" description="Pro residues" evidence="12">
    <location>
        <begin position="55"/>
        <end position="70"/>
    </location>
</feature>
<dbReference type="InterPro" id="IPR017853">
    <property type="entry name" value="GH"/>
</dbReference>
<dbReference type="SMART" id="SM00641">
    <property type="entry name" value="Glyco_25"/>
    <property type="match status" value="1"/>
</dbReference>
<evidence type="ECO:0000256" key="9">
    <source>
        <dbReference type="ARBA" id="ARBA00023157"/>
    </source>
</evidence>
<dbReference type="CDD" id="cd06412">
    <property type="entry name" value="GH25_CH-type"/>
    <property type="match status" value="1"/>
</dbReference>
<comment type="similarity">
    <text evidence="3">Belongs to the glycosyl hydrolase 25 family.</text>
</comment>
<dbReference type="Proteomes" id="UP000295511">
    <property type="component" value="Unassembled WGS sequence"/>
</dbReference>
<dbReference type="GO" id="GO:0009253">
    <property type="term" value="P:peptidoglycan catabolic process"/>
    <property type="evidence" value="ECO:0007669"/>
    <property type="project" value="InterPro"/>
</dbReference>
<dbReference type="GO" id="GO:0016052">
    <property type="term" value="P:carbohydrate catabolic process"/>
    <property type="evidence" value="ECO:0007669"/>
    <property type="project" value="TreeGrafter"/>
</dbReference>
<dbReference type="GO" id="GO:0003796">
    <property type="term" value="F:lysozyme activity"/>
    <property type="evidence" value="ECO:0007669"/>
    <property type="project" value="UniProtKB-EC"/>
</dbReference>
<reference evidence="13 14" key="1">
    <citation type="submission" date="2019-03" db="EMBL/GenBank/DDBJ databases">
        <title>Whole genome sequence of Arthrobacter sp JH1-1.</title>
        <authorList>
            <person name="Trinh H.N."/>
        </authorList>
    </citation>
    <scope>NUCLEOTIDE SEQUENCE [LARGE SCALE GENOMIC DNA]</scope>
    <source>
        <strain evidence="13 14">JH1-1</strain>
    </source>
</reference>
<sequence length="781" mass="81865">MVILSSATTALASPTTPAPSPTVPGPTVTSAATPSPSPTVAPTSGQQTTAAPATQAPPAPTTQAPAPSPSPTSQTDEERKAAMRKAAGPGGAQMGQRSPRVQGLLTAQSTWTPPFGIQGLDVSSYQPSVDWQGQWNMGARFAYVKATEGNYYTSPTYASQYSGARSVGMIRGAYHFAIPSWSSGADQANYFVQNGGGWSSDGATMPPVLDIEYAPSYVGTNSCYGMSPSAMISWIHNFGDTVRSLTGRYPMIYSTTDWWQTCTGDATGFSDYPLWIASYTTNTAIGTPTNWSTFSVWQYSSTGPFAGDSNVWNGDYASLQMFAGNPAKGSFDSLSLVRDTTSAYLRVTGWSVDLAQPWVSTPVNISVTDPNNATNTYSYTANSYRPDVDAAFGYGPAHGFDNNILITKSGTYKVCATAVSINGNVDLGCKTLQASGVEPPIGSFDSLTQVRTPTDVSLRVTGWAIDRANSGTSSFADAYVTDPSGQTTGYRITANTSRPDVGNVTGLGSNHGFDKSISLSKAGNYHVCMYAIGQYYNTALGCKDISVGSNPPPKGYYDSIRINQAPGAASLVVTGWAFDPTNTAASIPVHIYVQAPNGSNVGTAFTANQSRPDLNNAFGIPGNHGFTASLPLSTTGTYTACAYGIPVAPLASGNTTLGCMTIQVSNTPSPNGYLDSVGIVTVSGQANVKATGWTYDPAVPGTSTPVHTYVTYPDGTRTGYVFTANGARPDVNNAFNITGNHGYSTLVPITQRGRYTVCTYGIGIAQFSSGNVLLACQSLNY</sequence>
<keyword evidence="7" id="KW-0081">Bacteriolytic enzyme</keyword>
<evidence type="ECO:0000313" key="13">
    <source>
        <dbReference type="EMBL" id="TDF92913.1"/>
    </source>
</evidence>
<evidence type="ECO:0000256" key="10">
    <source>
        <dbReference type="ARBA" id="ARBA00023295"/>
    </source>
</evidence>
<keyword evidence="8 13" id="KW-0378">Hydrolase</keyword>